<dbReference type="InterPro" id="IPR011034">
    <property type="entry name" value="Formyl_transferase-like_C_sf"/>
</dbReference>
<dbReference type="GO" id="GO:0004479">
    <property type="term" value="F:methionyl-tRNA formyltransferase activity"/>
    <property type="evidence" value="ECO:0007669"/>
    <property type="project" value="UniProtKB-EC"/>
</dbReference>
<dbReference type="InterPro" id="IPR001555">
    <property type="entry name" value="GART_AS"/>
</dbReference>
<comment type="similarity">
    <text evidence="1">Belongs to the Fmt family.</text>
</comment>
<dbReference type="InterPro" id="IPR044135">
    <property type="entry name" value="Met-tRNA-FMT_C"/>
</dbReference>
<dbReference type="PROSITE" id="PS00373">
    <property type="entry name" value="GART"/>
    <property type="match status" value="1"/>
</dbReference>
<dbReference type="InterPro" id="IPR005793">
    <property type="entry name" value="Formyl_trans_C"/>
</dbReference>
<evidence type="ECO:0000256" key="3">
    <source>
        <dbReference type="ARBA" id="ARBA00022679"/>
    </source>
</evidence>
<feature type="domain" description="Formyl transferase C-terminal" evidence="6">
    <location>
        <begin position="204"/>
        <end position="260"/>
    </location>
</feature>
<sequence>MKIVFFGTPDYVLPILTLLHKKFVTGPGKSPIVAVVTQSPKPSGRRQIIKFSPIDKWAHEHKIPIHYSASELAIDSVNADVGVLASYGEIIDKSVIGLFPHEILVIHPSLLPKYRGASPVPEAIMSGETVTGVTIFKMDEKVDHGPIVSQFREDVFPDDTTETLRARLFERSAEVLVELLTPYLRDKITPKAQDDKQASYTKTMTRENGFIDLKKKSPEDAERFIRAMQPWPLAWTTVRISPTDRKIRRLKIHKAHLEEAKLVLDEVQLEGKDKVSWKQFNEGYREFAFVTEG</sequence>
<dbReference type="InterPro" id="IPR041711">
    <property type="entry name" value="Met-tRNA-FMT_N"/>
</dbReference>
<organism evidence="7 8">
    <name type="scientific">Candidatus Woesebacteria bacterium RIFOXYD1_FULL_43_18</name>
    <dbReference type="NCBI Taxonomy" id="1802551"/>
    <lineage>
        <taxon>Bacteria</taxon>
        <taxon>Candidatus Woeseibacteriota</taxon>
    </lineage>
</organism>
<name>A0A1F8DJT3_9BACT</name>
<feature type="domain" description="Formyl transferase N-terminal" evidence="5">
    <location>
        <begin position="1"/>
        <end position="179"/>
    </location>
</feature>
<dbReference type="Proteomes" id="UP000177596">
    <property type="component" value="Unassembled WGS sequence"/>
</dbReference>
<dbReference type="AlphaFoldDB" id="A0A1F8DJT3"/>
<comment type="caution">
    <text evidence="7">The sequence shown here is derived from an EMBL/GenBank/DDBJ whole genome shotgun (WGS) entry which is preliminary data.</text>
</comment>
<dbReference type="NCBIfam" id="TIGR00460">
    <property type="entry name" value="fmt"/>
    <property type="match status" value="1"/>
</dbReference>
<keyword evidence="4" id="KW-0648">Protein biosynthesis</keyword>
<protein>
    <recommendedName>
        <fullName evidence="2">methionyl-tRNA formyltransferase</fullName>
        <ecNumber evidence="2">2.1.2.9</ecNumber>
    </recommendedName>
</protein>
<dbReference type="EC" id="2.1.2.9" evidence="2"/>
<proteinExistence type="inferred from homology"/>
<dbReference type="PANTHER" id="PTHR11138">
    <property type="entry name" value="METHIONYL-TRNA FORMYLTRANSFERASE"/>
    <property type="match status" value="1"/>
</dbReference>
<dbReference type="InterPro" id="IPR036477">
    <property type="entry name" value="Formyl_transf_N_sf"/>
</dbReference>
<dbReference type="SUPFAM" id="SSF50486">
    <property type="entry name" value="FMT C-terminal domain-like"/>
    <property type="match status" value="1"/>
</dbReference>
<evidence type="ECO:0000256" key="2">
    <source>
        <dbReference type="ARBA" id="ARBA00012261"/>
    </source>
</evidence>
<evidence type="ECO:0000256" key="1">
    <source>
        <dbReference type="ARBA" id="ARBA00010699"/>
    </source>
</evidence>
<evidence type="ECO:0000313" key="8">
    <source>
        <dbReference type="Proteomes" id="UP000177596"/>
    </source>
</evidence>
<dbReference type="EMBL" id="MGIL01000017">
    <property type="protein sequence ID" value="OGM88035.1"/>
    <property type="molecule type" value="Genomic_DNA"/>
</dbReference>
<dbReference type="InterPro" id="IPR005794">
    <property type="entry name" value="Fmt"/>
</dbReference>
<gene>
    <name evidence="7" type="ORF">A2573_00840</name>
</gene>
<evidence type="ECO:0000313" key="7">
    <source>
        <dbReference type="EMBL" id="OGM88035.1"/>
    </source>
</evidence>
<dbReference type="CDD" id="cd08704">
    <property type="entry name" value="Met_tRNA_FMT_C"/>
    <property type="match status" value="1"/>
</dbReference>
<dbReference type="PANTHER" id="PTHR11138:SF5">
    <property type="entry name" value="METHIONYL-TRNA FORMYLTRANSFERASE, MITOCHONDRIAL"/>
    <property type="match status" value="1"/>
</dbReference>
<reference evidence="7 8" key="1">
    <citation type="journal article" date="2016" name="Nat. Commun.">
        <title>Thousands of microbial genomes shed light on interconnected biogeochemical processes in an aquifer system.</title>
        <authorList>
            <person name="Anantharaman K."/>
            <person name="Brown C.T."/>
            <person name="Hug L.A."/>
            <person name="Sharon I."/>
            <person name="Castelle C.J."/>
            <person name="Probst A.J."/>
            <person name="Thomas B.C."/>
            <person name="Singh A."/>
            <person name="Wilkins M.J."/>
            <person name="Karaoz U."/>
            <person name="Brodie E.L."/>
            <person name="Williams K.H."/>
            <person name="Hubbard S.S."/>
            <person name="Banfield J.F."/>
        </authorList>
    </citation>
    <scope>NUCLEOTIDE SEQUENCE [LARGE SCALE GENOMIC DNA]</scope>
</reference>
<evidence type="ECO:0000259" key="5">
    <source>
        <dbReference type="Pfam" id="PF00551"/>
    </source>
</evidence>
<dbReference type="CDD" id="cd08646">
    <property type="entry name" value="FMT_core_Met-tRNA-FMT_N"/>
    <property type="match status" value="1"/>
</dbReference>
<dbReference type="SUPFAM" id="SSF53328">
    <property type="entry name" value="Formyltransferase"/>
    <property type="match status" value="1"/>
</dbReference>
<dbReference type="InterPro" id="IPR002376">
    <property type="entry name" value="Formyl_transf_N"/>
</dbReference>
<dbReference type="GO" id="GO:0005829">
    <property type="term" value="C:cytosol"/>
    <property type="evidence" value="ECO:0007669"/>
    <property type="project" value="TreeGrafter"/>
</dbReference>
<keyword evidence="3 7" id="KW-0808">Transferase</keyword>
<dbReference type="Pfam" id="PF02911">
    <property type="entry name" value="Formyl_trans_C"/>
    <property type="match status" value="1"/>
</dbReference>
<evidence type="ECO:0000259" key="6">
    <source>
        <dbReference type="Pfam" id="PF02911"/>
    </source>
</evidence>
<dbReference type="Pfam" id="PF00551">
    <property type="entry name" value="Formyl_trans_N"/>
    <property type="match status" value="1"/>
</dbReference>
<accession>A0A1F8DJT3</accession>
<evidence type="ECO:0000256" key="4">
    <source>
        <dbReference type="ARBA" id="ARBA00022917"/>
    </source>
</evidence>
<dbReference type="Gene3D" id="3.40.50.12230">
    <property type="match status" value="1"/>
</dbReference>